<evidence type="ECO:0000256" key="3">
    <source>
        <dbReference type="SAM" id="SignalP"/>
    </source>
</evidence>
<dbReference type="SUPFAM" id="SSF53955">
    <property type="entry name" value="Lysozyme-like"/>
    <property type="match status" value="1"/>
</dbReference>
<gene>
    <name evidence="6" type="ORF">SM757_26450</name>
</gene>
<comment type="caution">
    <text evidence="6">The sequence shown here is derived from an EMBL/GenBank/DDBJ whole genome shotgun (WGS) entry which is preliminary data.</text>
</comment>
<dbReference type="PANTHER" id="PTHR37423">
    <property type="entry name" value="SOLUBLE LYTIC MUREIN TRANSGLYCOSYLASE-RELATED"/>
    <property type="match status" value="1"/>
</dbReference>
<dbReference type="CDD" id="cd00118">
    <property type="entry name" value="LysM"/>
    <property type="match status" value="1"/>
</dbReference>
<evidence type="ECO:0000256" key="2">
    <source>
        <dbReference type="SAM" id="MobiDB-lite"/>
    </source>
</evidence>
<evidence type="ECO:0000259" key="5">
    <source>
        <dbReference type="Pfam" id="PF01476"/>
    </source>
</evidence>
<sequence>MKKIASPLPPFWRSLLSLAAAAALSACATAPGPQATGPVTAADVAKAPPVKPSMAPDVAVTPAAPAMASVAQTPVANPVDPLRPDESVDLNAGNAHVDLWSRVRSGFTVPDLDNDYVRRAEQWYSQRPDYVQRMTERGGRYLYHIVEEVQRRGLPTELALLPFIESAFNPQALSTAKASGMWQFMPATGRDFELRQNMFRDDRRDVLASTRAALDYLTRLYGMFGDWHLALAAYNWGEGNVQRAVARNAKAGLPTDFENLRMPEETRYYVPKLQAVKNIVIKPDAFALALPDLKNHPYFLGVPIERDIDVALAAKLAGLSLEEFKQLNPQMNQPVILAAGTPQVLLPYDNASTFVSNLSRYRGQLASWTAWVVPRTMRPADVAKELDVTESTLRDVNRIPLRMLVKAGSTLIVPRTEQVARDVAEHIADNASIALAPDVPPLQRVVIKAARRGETVAAVARRTHTTVAQLSAWNKVSAGGRFGPGAPVVMYLQAKAAQVAMNSEPEPEPVAKVAAKGRVKAEPAEQRSVAHAATPQKRAVASRSEPAKRVAAARPAAPTPAPRGAAGRSAGNVKVAEARESTSRR</sequence>
<dbReference type="PANTHER" id="PTHR37423:SF2">
    <property type="entry name" value="MEMBRANE-BOUND LYTIC MUREIN TRANSGLYCOSYLASE C"/>
    <property type="match status" value="1"/>
</dbReference>
<evidence type="ECO:0000259" key="4">
    <source>
        <dbReference type="Pfam" id="PF01464"/>
    </source>
</evidence>
<organism evidence="6 7">
    <name type="scientific">Azohydromonas lata</name>
    <dbReference type="NCBI Taxonomy" id="45677"/>
    <lineage>
        <taxon>Bacteria</taxon>
        <taxon>Pseudomonadati</taxon>
        <taxon>Pseudomonadota</taxon>
        <taxon>Betaproteobacteria</taxon>
        <taxon>Burkholderiales</taxon>
        <taxon>Sphaerotilaceae</taxon>
        <taxon>Azohydromonas</taxon>
    </lineage>
</organism>
<feature type="domain" description="Transglycosylase SLT" evidence="4">
    <location>
        <begin position="148"/>
        <end position="250"/>
    </location>
</feature>
<evidence type="ECO:0000256" key="1">
    <source>
        <dbReference type="ARBA" id="ARBA00007734"/>
    </source>
</evidence>
<dbReference type="Gene3D" id="1.10.530.10">
    <property type="match status" value="1"/>
</dbReference>
<dbReference type="RefSeq" id="WP_322467687.1">
    <property type="nucleotide sequence ID" value="NZ_JAXOJX010000059.1"/>
</dbReference>
<feature type="region of interest" description="Disordered" evidence="2">
    <location>
        <begin position="514"/>
        <end position="585"/>
    </location>
</feature>
<dbReference type="CDD" id="cd16894">
    <property type="entry name" value="MltD-like"/>
    <property type="match status" value="1"/>
</dbReference>
<feature type="compositionally biased region" description="Basic and acidic residues" evidence="2">
    <location>
        <begin position="576"/>
        <end position="585"/>
    </location>
</feature>
<name>A0ABU5IMP4_9BURK</name>
<dbReference type="PROSITE" id="PS51257">
    <property type="entry name" value="PROKAR_LIPOPROTEIN"/>
    <property type="match status" value="1"/>
</dbReference>
<evidence type="ECO:0000313" key="6">
    <source>
        <dbReference type="EMBL" id="MDZ5460124.1"/>
    </source>
</evidence>
<dbReference type="PROSITE" id="PS00922">
    <property type="entry name" value="TRANSGLYCOSYLASE"/>
    <property type="match status" value="1"/>
</dbReference>
<evidence type="ECO:0000313" key="7">
    <source>
        <dbReference type="Proteomes" id="UP001293718"/>
    </source>
</evidence>
<dbReference type="InterPro" id="IPR018392">
    <property type="entry name" value="LysM"/>
</dbReference>
<feature type="chain" id="PRO_5046354612" evidence="3">
    <location>
        <begin position="29"/>
        <end position="585"/>
    </location>
</feature>
<dbReference type="Pfam" id="PF01476">
    <property type="entry name" value="LysM"/>
    <property type="match status" value="1"/>
</dbReference>
<protein>
    <submittedName>
        <fullName evidence="6">Transglycosylase SLT domain-containing protein</fullName>
    </submittedName>
</protein>
<comment type="similarity">
    <text evidence="1">Belongs to the transglycosylase Slt family.</text>
</comment>
<feature type="compositionally biased region" description="Low complexity" evidence="2">
    <location>
        <begin position="549"/>
        <end position="571"/>
    </location>
</feature>
<feature type="domain" description="LysM" evidence="5">
    <location>
        <begin position="451"/>
        <end position="477"/>
    </location>
</feature>
<keyword evidence="3" id="KW-0732">Signal</keyword>
<keyword evidence="7" id="KW-1185">Reference proteome</keyword>
<dbReference type="InterPro" id="IPR023346">
    <property type="entry name" value="Lysozyme-like_dom_sf"/>
</dbReference>
<dbReference type="Proteomes" id="UP001293718">
    <property type="component" value="Unassembled WGS sequence"/>
</dbReference>
<reference evidence="6 7" key="1">
    <citation type="submission" date="2023-11" db="EMBL/GenBank/DDBJ databases">
        <title>Draft genome of Azohydromonas lata strain H1 (DSM1123), a polyhydroxyalkanoate producer.</title>
        <authorList>
            <person name="Traversa D."/>
            <person name="D'Addabbo P."/>
            <person name="Pazzani C."/>
            <person name="Manzari C."/>
            <person name="Chiara M."/>
            <person name="Scrascia M."/>
        </authorList>
    </citation>
    <scope>NUCLEOTIDE SEQUENCE [LARGE SCALE GENOMIC DNA]</scope>
    <source>
        <strain evidence="6 7">H1</strain>
    </source>
</reference>
<dbReference type="Pfam" id="PF01464">
    <property type="entry name" value="SLT"/>
    <property type="match status" value="1"/>
</dbReference>
<proteinExistence type="inferred from homology"/>
<accession>A0ABU5IMP4</accession>
<dbReference type="InterPro" id="IPR008258">
    <property type="entry name" value="Transglycosylase_SLT_dom_1"/>
</dbReference>
<dbReference type="InterPro" id="IPR000189">
    <property type="entry name" value="Transglyc_AS"/>
</dbReference>
<dbReference type="EMBL" id="JAXOJX010000059">
    <property type="protein sequence ID" value="MDZ5460124.1"/>
    <property type="molecule type" value="Genomic_DNA"/>
</dbReference>
<feature type="signal peptide" evidence="3">
    <location>
        <begin position="1"/>
        <end position="28"/>
    </location>
</feature>